<sequence length="154" mass="16907">MPYMLPHQSSANMSLRADSVLNEKAFIGISIITTHIGPFEYLGCQRPHGYQSRDATVFKDEEGVAYLKEAIDISKNFAILSITVKRDTVIIPDSDGERVQMTQICILVTENGTNVHNVRPPNGPPFGPGHRPSHGPPNGPARPPLRSARKPQTI</sequence>
<evidence type="ECO:0000256" key="1">
    <source>
        <dbReference type="SAM" id="MobiDB-lite"/>
    </source>
</evidence>
<feature type="compositionally biased region" description="Pro residues" evidence="1">
    <location>
        <begin position="134"/>
        <end position="143"/>
    </location>
</feature>
<dbReference type="InterPro" id="IPR023296">
    <property type="entry name" value="Glyco_hydro_beta-prop_sf"/>
</dbReference>
<keyword evidence="3" id="KW-1185">Reference proteome</keyword>
<organism evidence="2 3">
    <name type="scientific">Pisum sativum</name>
    <name type="common">Garden pea</name>
    <name type="synonym">Lathyrus oleraceus</name>
    <dbReference type="NCBI Taxonomy" id="3888"/>
    <lineage>
        <taxon>Eukaryota</taxon>
        <taxon>Viridiplantae</taxon>
        <taxon>Streptophyta</taxon>
        <taxon>Embryophyta</taxon>
        <taxon>Tracheophyta</taxon>
        <taxon>Spermatophyta</taxon>
        <taxon>Magnoliopsida</taxon>
        <taxon>eudicotyledons</taxon>
        <taxon>Gunneridae</taxon>
        <taxon>Pentapetalae</taxon>
        <taxon>rosids</taxon>
        <taxon>fabids</taxon>
        <taxon>Fabales</taxon>
        <taxon>Fabaceae</taxon>
        <taxon>Papilionoideae</taxon>
        <taxon>50 kb inversion clade</taxon>
        <taxon>NPAAA clade</taxon>
        <taxon>Hologalegina</taxon>
        <taxon>IRL clade</taxon>
        <taxon>Fabeae</taxon>
        <taxon>Lathyrus</taxon>
    </lineage>
</organism>
<evidence type="ECO:0000313" key="2">
    <source>
        <dbReference type="EMBL" id="KAI5394654.1"/>
    </source>
</evidence>
<dbReference type="EMBL" id="JAMSHJ010000006">
    <property type="protein sequence ID" value="KAI5394654.1"/>
    <property type="molecule type" value="Genomic_DNA"/>
</dbReference>
<reference evidence="2 3" key="1">
    <citation type="journal article" date="2022" name="Nat. Genet.">
        <title>Improved pea reference genome and pan-genome highlight genomic features and evolutionary characteristics.</title>
        <authorList>
            <person name="Yang T."/>
            <person name="Liu R."/>
            <person name="Luo Y."/>
            <person name="Hu S."/>
            <person name="Wang D."/>
            <person name="Wang C."/>
            <person name="Pandey M.K."/>
            <person name="Ge S."/>
            <person name="Xu Q."/>
            <person name="Li N."/>
            <person name="Li G."/>
            <person name="Huang Y."/>
            <person name="Saxena R.K."/>
            <person name="Ji Y."/>
            <person name="Li M."/>
            <person name="Yan X."/>
            <person name="He Y."/>
            <person name="Liu Y."/>
            <person name="Wang X."/>
            <person name="Xiang C."/>
            <person name="Varshney R.K."/>
            <person name="Ding H."/>
            <person name="Gao S."/>
            <person name="Zong X."/>
        </authorList>
    </citation>
    <scope>NUCLEOTIDE SEQUENCE [LARGE SCALE GENOMIC DNA]</scope>
    <source>
        <strain evidence="2 3">cv. Zhongwan 6</strain>
    </source>
</reference>
<protein>
    <submittedName>
        <fullName evidence="2">Uncharacterized protein</fullName>
    </submittedName>
</protein>
<dbReference type="Gene3D" id="2.115.10.20">
    <property type="entry name" value="Glycosyl hydrolase domain, family 43"/>
    <property type="match status" value="1"/>
</dbReference>
<dbReference type="SUPFAM" id="SSF75005">
    <property type="entry name" value="Arabinanase/levansucrase/invertase"/>
    <property type="match status" value="1"/>
</dbReference>
<evidence type="ECO:0000313" key="3">
    <source>
        <dbReference type="Proteomes" id="UP001058974"/>
    </source>
</evidence>
<dbReference type="AlphaFoldDB" id="A0A9D4W4R3"/>
<feature type="region of interest" description="Disordered" evidence="1">
    <location>
        <begin position="113"/>
        <end position="154"/>
    </location>
</feature>
<gene>
    <name evidence="2" type="ORF">KIW84_061332</name>
</gene>
<dbReference type="Proteomes" id="UP001058974">
    <property type="component" value="Chromosome 6"/>
</dbReference>
<proteinExistence type="predicted"/>
<dbReference type="Gramene" id="Psat06G0133200-T1">
    <property type="protein sequence ID" value="KAI5394654.1"/>
    <property type="gene ID" value="KIW84_061332"/>
</dbReference>
<comment type="caution">
    <text evidence="2">The sequence shown here is derived from an EMBL/GenBank/DDBJ whole genome shotgun (WGS) entry which is preliminary data.</text>
</comment>
<name>A0A9D4W4R3_PEA</name>
<accession>A0A9D4W4R3</accession>